<protein>
    <submittedName>
        <fullName evidence="2">Uncharacterized protein</fullName>
    </submittedName>
</protein>
<reference evidence="2" key="2">
    <citation type="submission" date="2022-01" db="EMBL/GenBank/DDBJ databases">
        <authorList>
            <person name="Yamashiro T."/>
            <person name="Shiraishi A."/>
            <person name="Satake H."/>
            <person name="Nakayama K."/>
        </authorList>
    </citation>
    <scope>NUCLEOTIDE SEQUENCE</scope>
</reference>
<accession>A0ABQ5AAF7</accession>
<gene>
    <name evidence="2" type="ORF">Tco_0819280</name>
</gene>
<feature type="compositionally biased region" description="Basic and acidic residues" evidence="1">
    <location>
        <begin position="219"/>
        <end position="240"/>
    </location>
</feature>
<proteinExistence type="predicted"/>
<evidence type="ECO:0000313" key="2">
    <source>
        <dbReference type="EMBL" id="GJS98110.1"/>
    </source>
</evidence>
<keyword evidence="3" id="KW-1185">Reference proteome</keyword>
<sequence>MELKTSSSFKTTGLLQPWQTLCKIFSKCLTTRVTGWDQPPLQIMQMMYCFVNNIYVDYAELLWEGLYYSLHHPTSSIPYPRFTKIIISHYMTCFPDISRRARDMYHNLQDDDVMKNIFNSGRHKDKFGMQIPNWMITEEMKHTEHYRIAPRSPNPKMDTSESSAPKRSTMIYFRLPERRSIRLTPPASMTTVDKANEMILQDTLQVRSENVIDDSLPPRNDEPKIPGTRLEPRSDKESPKVEITNDEEVEITNVVHTGTTTKLHVELLFLSFRQRDQDETRDDAHSRGGEECKKLQKTSEYRSICVWRIIILDKSIKRNEDHQL</sequence>
<dbReference type="EMBL" id="BQNB010012017">
    <property type="protein sequence ID" value="GJS98110.1"/>
    <property type="molecule type" value="Genomic_DNA"/>
</dbReference>
<comment type="caution">
    <text evidence="2">The sequence shown here is derived from an EMBL/GenBank/DDBJ whole genome shotgun (WGS) entry which is preliminary data.</text>
</comment>
<reference evidence="2" key="1">
    <citation type="journal article" date="2022" name="Int. J. Mol. Sci.">
        <title>Draft Genome of Tanacetum Coccineum: Genomic Comparison of Closely Related Tanacetum-Family Plants.</title>
        <authorList>
            <person name="Yamashiro T."/>
            <person name="Shiraishi A."/>
            <person name="Nakayama K."/>
            <person name="Satake H."/>
        </authorList>
    </citation>
    <scope>NUCLEOTIDE SEQUENCE</scope>
</reference>
<evidence type="ECO:0000313" key="3">
    <source>
        <dbReference type="Proteomes" id="UP001151760"/>
    </source>
</evidence>
<dbReference type="Proteomes" id="UP001151760">
    <property type="component" value="Unassembled WGS sequence"/>
</dbReference>
<feature type="region of interest" description="Disordered" evidence="1">
    <location>
        <begin position="209"/>
        <end position="240"/>
    </location>
</feature>
<name>A0ABQ5AAF7_9ASTR</name>
<organism evidence="2 3">
    <name type="scientific">Tanacetum coccineum</name>
    <dbReference type="NCBI Taxonomy" id="301880"/>
    <lineage>
        <taxon>Eukaryota</taxon>
        <taxon>Viridiplantae</taxon>
        <taxon>Streptophyta</taxon>
        <taxon>Embryophyta</taxon>
        <taxon>Tracheophyta</taxon>
        <taxon>Spermatophyta</taxon>
        <taxon>Magnoliopsida</taxon>
        <taxon>eudicotyledons</taxon>
        <taxon>Gunneridae</taxon>
        <taxon>Pentapetalae</taxon>
        <taxon>asterids</taxon>
        <taxon>campanulids</taxon>
        <taxon>Asterales</taxon>
        <taxon>Asteraceae</taxon>
        <taxon>Asteroideae</taxon>
        <taxon>Anthemideae</taxon>
        <taxon>Anthemidinae</taxon>
        <taxon>Tanacetum</taxon>
    </lineage>
</organism>
<evidence type="ECO:0000256" key="1">
    <source>
        <dbReference type="SAM" id="MobiDB-lite"/>
    </source>
</evidence>